<evidence type="ECO:0000313" key="1">
    <source>
        <dbReference type="EMBL" id="SQC57521.1"/>
    </source>
</evidence>
<gene>
    <name evidence="1" type="ORF">NCTC13465_05456</name>
</gene>
<dbReference type="EMBL" id="UAWQ01000020">
    <property type="protein sequence ID" value="SQC57521.1"/>
    <property type="molecule type" value="Genomic_DNA"/>
</dbReference>
<protein>
    <submittedName>
        <fullName evidence="1">Uncharacterized protein</fullName>
    </submittedName>
</protein>
<proteinExistence type="predicted"/>
<dbReference type="AlphaFoldDB" id="A0A2X3GB77"/>
<dbReference type="Proteomes" id="UP000251721">
    <property type="component" value="Unassembled WGS sequence"/>
</dbReference>
<name>A0A2X3GB77_KLEPN</name>
<accession>A0A2X3GB77</accession>
<dbReference type="RefSeq" id="WP_023301287.1">
    <property type="nucleotide sequence ID" value="NZ_BIGJ01000002.1"/>
</dbReference>
<sequence length="60" mass="6572">MNIDQGQNTIEITTELCALLIATEMVTGKVDETDLKILLSLGRRLAHAVWDNLNDAGFGE</sequence>
<evidence type="ECO:0000313" key="2">
    <source>
        <dbReference type="Proteomes" id="UP000251721"/>
    </source>
</evidence>
<organism evidence="1 2">
    <name type="scientific">Klebsiella pneumoniae</name>
    <dbReference type="NCBI Taxonomy" id="573"/>
    <lineage>
        <taxon>Bacteria</taxon>
        <taxon>Pseudomonadati</taxon>
        <taxon>Pseudomonadota</taxon>
        <taxon>Gammaproteobacteria</taxon>
        <taxon>Enterobacterales</taxon>
        <taxon>Enterobacteriaceae</taxon>
        <taxon>Klebsiella/Raoultella group</taxon>
        <taxon>Klebsiella</taxon>
        <taxon>Klebsiella pneumoniae complex</taxon>
    </lineage>
</organism>
<reference evidence="1 2" key="1">
    <citation type="submission" date="2018-06" db="EMBL/GenBank/DDBJ databases">
        <authorList>
            <consortium name="Pathogen Informatics"/>
            <person name="Doyle S."/>
        </authorList>
    </citation>
    <scope>NUCLEOTIDE SEQUENCE [LARGE SCALE GENOMIC DNA]</scope>
    <source>
        <strain evidence="1 2">NCTC13465</strain>
    </source>
</reference>